<dbReference type="GO" id="GO:0000177">
    <property type="term" value="C:cytoplasmic exosome (RNase complex)"/>
    <property type="evidence" value="ECO:0007669"/>
    <property type="project" value="TreeGrafter"/>
</dbReference>
<accession>R7VC84</accession>
<gene>
    <name evidence="12" type="ORF">CAPTEDRAFT_131167</name>
</gene>
<evidence type="ECO:0000256" key="8">
    <source>
        <dbReference type="ARBA" id="ARBA00023242"/>
    </source>
</evidence>
<keyword evidence="7" id="KW-0694">RNA-binding</keyword>
<feature type="domain" description="K Homology" evidence="11">
    <location>
        <begin position="149"/>
        <end position="196"/>
    </location>
</feature>
<evidence type="ECO:0000256" key="9">
    <source>
        <dbReference type="ARBA" id="ARBA00030615"/>
    </source>
</evidence>
<dbReference type="SUPFAM" id="SSF110324">
    <property type="entry name" value="Ribosomal L27 protein-like"/>
    <property type="match status" value="1"/>
</dbReference>
<dbReference type="GO" id="GO:0071034">
    <property type="term" value="P:CUT catabolic process"/>
    <property type="evidence" value="ECO:0007669"/>
    <property type="project" value="TreeGrafter"/>
</dbReference>
<dbReference type="InterPro" id="IPR036612">
    <property type="entry name" value="KH_dom_type_1_sf"/>
</dbReference>
<dbReference type="PANTHER" id="PTHR21321:SF1">
    <property type="entry name" value="EXOSOME COMPLEX COMPONENT RRP40"/>
    <property type="match status" value="1"/>
</dbReference>
<dbReference type="GO" id="GO:0071038">
    <property type="term" value="P:TRAMP-dependent tRNA surveillance pathway"/>
    <property type="evidence" value="ECO:0007669"/>
    <property type="project" value="TreeGrafter"/>
</dbReference>
<reference evidence="13" key="3">
    <citation type="submission" date="2015-06" db="UniProtKB">
        <authorList>
            <consortium name="EnsemblMetazoa"/>
        </authorList>
    </citation>
    <scope>IDENTIFICATION</scope>
</reference>
<dbReference type="FunCoup" id="R7VC84">
    <property type="interactions" value="1189"/>
</dbReference>
<dbReference type="Gene3D" id="3.30.1370.10">
    <property type="entry name" value="K Homology domain, type 1"/>
    <property type="match status" value="1"/>
</dbReference>
<evidence type="ECO:0000313" key="14">
    <source>
        <dbReference type="Proteomes" id="UP000014760"/>
    </source>
</evidence>
<organism evidence="12">
    <name type="scientific">Capitella teleta</name>
    <name type="common">Polychaete worm</name>
    <dbReference type="NCBI Taxonomy" id="283909"/>
    <lineage>
        <taxon>Eukaryota</taxon>
        <taxon>Metazoa</taxon>
        <taxon>Spiralia</taxon>
        <taxon>Lophotrochozoa</taxon>
        <taxon>Annelida</taxon>
        <taxon>Polychaeta</taxon>
        <taxon>Sedentaria</taxon>
        <taxon>Scolecida</taxon>
        <taxon>Capitellidae</taxon>
        <taxon>Capitella</taxon>
    </lineage>
</organism>
<dbReference type="GO" id="GO:0010468">
    <property type="term" value="P:regulation of gene expression"/>
    <property type="evidence" value="ECO:0007669"/>
    <property type="project" value="UniProtKB-ARBA"/>
</dbReference>
<protein>
    <recommendedName>
        <fullName evidence="10">Exosome complex component RRP40</fullName>
    </recommendedName>
    <alternativeName>
        <fullName evidence="9">Ribosomal RNA-processing protein 40</fullName>
    </alternativeName>
</protein>
<dbReference type="GO" id="GO:0071035">
    <property type="term" value="P:nuclear polyadenylation-dependent rRNA catabolic process"/>
    <property type="evidence" value="ECO:0007669"/>
    <property type="project" value="TreeGrafter"/>
</dbReference>
<dbReference type="GO" id="GO:0000467">
    <property type="term" value="P:exonucleolytic trimming to generate mature 3'-end of 5.8S rRNA from tricistronic rRNA transcript (SSU-rRNA, 5.8S rRNA, LSU-rRNA)"/>
    <property type="evidence" value="ECO:0007669"/>
    <property type="project" value="TreeGrafter"/>
</dbReference>
<evidence type="ECO:0000256" key="5">
    <source>
        <dbReference type="ARBA" id="ARBA00022552"/>
    </source>
</evidence>
<dbReference type="InterPro" id="IPR037319">
    <property type="entry name" value="Rrp40_S1"/>
</dbReference>
<comment type="similarity">
    <text evidence="3">Belongs to the RRP40 family.</text>
</comment>
<dbReference type="CDD" id="cd22526">
    <property type="entry name" value="KH-I_Rrp40"/>
    <property type="match status" value="1"/>
</dbReference>
<dbReference type="InterPro" id="IPR012340">
    <property type="entry name" value="NA-bd_OB-fold"/>
</dbReference>
<dbReference type="GO" id="GO:0003723">
    <property type="term" value="F:RNA binding"/>
    <property type="evidence" value="ECO:0007669"/>
    <property type="project" value="UniProtKB-KW"/>
</dbReference>
<dbReference type="EMBL" id="AMQN01017546">
    <property type="status" value="NOT_ANNOTATED_CDS"/>
    <property type="molecule type" value="Genomic_DNA"/>
</dbReference>
<evidence type="ECO:0000256" key="10">
    <source>
        <dbReference type="ARBA" id="ARBA00069899"/>
    </source>
</evidence>
<dbReference type="Pfam" id="PF21262">
    <property type="entry name" value="RRP40_S1"/>
    <property type="match status" value="1"/>
</dbReference>
<dbReference type="STRING" id="283909.R7VC84"/>
<proteinExistence type="inferred from homology"/>
<evidence type="ECO:0000313" key="13">
    <source>
        <dbReference type="EnsemblMetazoa" id="CapteP131167"/>
    </source>
</evidence>
<dbReference type="GO" id="GO:0005730">
    <property type="term" value="C:nucleolus"/>
    <property type="evidence" value="ECO:0007669"/>
    <property type="project" value="UniProtKB-SubCell"/>
</dbReference>
<keyword evidence="8" id="KW-0539">Nucleus</keyword>
<dbReference type="HOGENOM" id="CLU_069847_5_1_1"/>
<dbReference type="OrthoDB" id="340500at2759"/>
<keyword evidence="4" id="KW-0963">Cytoplasm</keyword>
<reference evidence="14" key="1">
    <citation type="submission" date="2012-12" db="EMBL/GenBank/DDBJ databases">
        <authorList>
            <person name="Hellsten U."/>
            <person name="Grimwood J."/>
            <person name="Chapman J.A."/>
            <person name="Shapiro H."/>
            <person name="Aerts A."/>
            <person name="Otillar R.P."/>
            <person name="Terry A.Y."/>
            <person name="Boore J.L."/>
            <person name="Simakov O."/>
            <person name="Marletaz F."/>
            <person name="Cho S.-J."/>
            <person name="Edsinger-Gonzales E."/>
            <person name="Havlak P."/>
            <person name="Kuo D.-H."/>
            <person name="Larsson T."/>
            <person name="Lv J."/>
            <person name="Arendt D."/>
            <person name="Savage R."/>
            <person name="Osoegawa K."/>
            <person name="de Jong P."/>
            <person name="Lindberg D.R."/>
            <person name="Seaver E.C."/>
            <person name="Weisblat D.A."/>
            <person name="Putnam N.H."/>
            <person name="Grigoriev I.V."/>
            <person name="Rokhsar D.S."/>
        </authorList>
    </citation>
    <scope>NUCLEOTIDE SEQUENCE</scope>
    <source>
        <strain evidence="14">I ESC-2004</strain>
    </source>
</reference>
<keyword evidence="6" id="KW-0271">Exosome</keyword>
<keyword evidence="5" id="KW-0698">rRNA processing</keyword>
<dbReference type="AlphaFoldDB" id="R7VC84"/>
<dbReference type="FunFam" id="2.40.50.140:FF:000112">
    <property type="entry name" value="Exosome complex component RRP40"/>
    <property type="match status" value="1"/>
</dbReference>
<dbReference type="SUPFAM" id="SSF54791">
    <property type="entry name" value="Eukaryotic type KH-domain (KH-domain type I)"/>
    <property type="match status" value="1"/>
</dbReference>
<keyword evidence="14" id="KW-1185">Reference proteome</keyword>
<dbReference type="GO" id="GO:0071051">
    <property type="term" value="P:poly(A)-dependent snoRNA 3'-end processing"/>
    <property type="evidence" value="ECO:0007669"/>
    <property type="project" value="TreeGrafter"/>
</dbReference>
<evidence type="ECO:0000256" key="3">
    <source>
        <dbReference type="ARBA" id="ARBA00007841"/>
    </source>
</evidence>
<sequence length="231" mass="25149">MCEVGGIGLPGDKIVDKETDGRIVLGPGLRKETEHVLMTKPGKLCFKDPNIYWVDSHHKRYIPVRGENVLGVVTNKSGDTFKVDIGGSEQASLSYLAFEGATKRNRPDVKIGDQVFCKLLVASKHTEPEVVCIDSSGKSNGLGVIRDGGMTITTPCNHIRKILSPDCVLLKTLGNSLPYEIAIGMNGKIWIKGRTTKETIALTNAIACAEYMNNEQISLMCRKLVNSLSGF</sequence>
<evidence type="ECO:0000256" key="2">
    <source>
        <dbReference type="ARBA" id="ARBA00004604"/>
    </source>
</evidence>
<dbReference type="Gene3D" id="2.40.50.140">
    <property type="entry name" value="Nucleic acid-binding proteins"/>
    <property type="match status" value="1"/>
</dbReference>
<dbReference type="InterPro" id="IPR049469">
    <property type="entry name" value="RRP40_KH-I"/>
</dbReference>
<dbReference type="Gene3D" id="2.40.50.100">
    <property type="match status" value="1"/>
</dbReference>
<dbReference type="EnsemblMetazoa" id="CapteT131167">
    <property type="protein sequence ID" value="CapteP131167"/>
    <property type="gene ID" value="CapteG131167"/>
</dbReference>
<evidence type="ECO:0000256" key="6">
    <source>
        <dbReference type="ARBA" id="ARBA00022835"/>
    </source>
</evidence>
<dbReference type="InterPro" id="IPR004088">
    <property type="entry name" value="KH_dom_type_1"/>
</dbReference>
<dbReference type="InterPro" id="IPR026699">
    <property type="entry name" value="Exosome_RNA_bind1/RRP40/RRP4"/>
</dbReference>
<dbReference type="SUPFAM" id="SSF50249">
    <property type="entry name" value="Nucleic acid-binding proteins"/>
    <property type="match status" value="1"/>
</dbReference>
<name>R7VC84_CAPTE</name>
<dbReference type="OMA" id="SYMAFPN"/>
<dbReference type="Pfam" id="PF15985">
    <property type="entry name" value="KH_6"/>
    <property type="match status" value="1"/>
</dbReference>
<dbReference type="CDD" id="cd05790">
    <property type="entry name" value="S1_Rrp40"/>
    <property type="match status" value="1"/>
</dbReference>
<evidence type="ECO:0000259" key="11">
    <source>
        <dbReference type="Pfam" id="PF15985"/>
    </source>
</evidence>
<dbReference type="GO" id="GO:0000176">
    <property type="term" value="C:nuclear exosome (RNase complex)"/>
    <property type="evidence" value="ECO:0007669"/>
    <property type="project" value="TreeGrafter"/>
</dbReference>
<evidence type="ECO:0000256" key="4">
    <source>
        <dbReference type="ARBA" id="ARBA00022490"/>
    </source>
</evidence>
<comment type="subcellular location">
    <subcellularLocation>
        <location evidence="1">Cytoplasm</location>
    </subcellularLocation>
    <subcellularLocation>
        <location evidence="2">Nucleus</location>
        <location evidence="2">Nucleolus</location>
    </subcellularLocation>
</comment>
<dbReference type="EMBL" id="KB293238">
    <property type="protein sequence ID" value="ELU16219.1"/>
    <property type="molecule type" value="Genomic_DNA"/>
</dbReference>
<evidence type="ECO:0000256" key="7">
    <source>
        <dbReference type="ARBA" id="ARBA00022884"/>
    </source>
</evidence>
<evidence type="ECO:0000313" key="12">
    <source>
        <dbReference type="EMBL" id="ELU16219.1"/>
    </source>
</evidence>
<reference evidence="12 14" key="2">
    <citation type="journal article" date="2013" name="Nature">
        <title>Insights into bilaterian evolution from three spiralian genomes.</title>
        <authorList>
            <person name="Simakov O."/>
            <person name="Marletaz F."/>
            <person name="Cho S.J."/>
            <person name="Edsinger-Gonzales E."/>
            <person name="Havlak P."/>
            <person name="Hellsten U."/>
            <person name="Kuo D.H."/>
            <person name="Larsson T."/>
            <person name="Lv J."/>
            <person name="Arendt D."/>
            <person name="Savage R."/>
            <person name="Osoegawa K."/>
            <person name="de Jong P."/>
            <person name="Grimwood J."/>
            <person name="Chapman J.A."/>
            <person name="Shapiro H."/>
            <person name="Aerts A."/>
            <person name="Otillar R.P."/>
            <person name="Terry A.Y."/>
            <person name="Boore J.L."/>
            <person name="Grigoriev I.V."/>
            <person name="Lindberg D.R."/>
            <person name="Seaver E.C."/>
            <person name="Weisblat D.A."/>
            <person name="Putnam N.H."/>
            <person name="Rokhsar D.S."/>
        </authorList>
    </citation>
    <scope>NUCLEOTIDE SEQUENCE</scope>
    <source>
        <strain evidence="12 14">I ESC-2004</strain>
    </source>
</reference>
<dbReference type="GO" id="GO:0034475">
    <property type="term" value="P:U4 snRNA 3'-end processing"/>
    <property type="evidence" value="ECO:0007669"/>
    <property type="project" value="TreeGrafter"/>
</dbReference>
<dbReference type="FunFam" id="3.30.1370.10:FF:000038">
    <property type="entry name" value="exosome complex component RRP40"/>
    <property type="match status" value="1"/>
</dbReference>
<dbReference type="Proteomes" id="UP000014760">
    <property type="component" value="Unassembled WGS sequence"/>
</dbReference>
<dbReference type="PANTHER" id="PTHR21321">
    <property type="entry name" value="PNAS-3 RELATED"/>
    <property type="match status" value="1"/>
</dbReference>
<evidence type="ECO:0000256" key="1">
    <source>
        <dbReference type="ARBA" id="ARBA00004496"/>
    </source>
</evidence>